<dbReference type="Gene3D" id="2.60.200.20">
    <property type="match status" value="1"/>
</dbReference>
<gene>
    <name evidence="4" type="ORF">CIB95_13795</name>
</gene>
<proteinExistence type="predicted"/>
<feature type="region of interest" description="Disordered" evidence="2">
    <location>
        <begin position="31"/>
        <end position="50"/>
    </location>
</feature>
<dbReference type="InterPro" id="IPR008984">
    <property type="entry name" value="SMAD_FHA_dom_sf"/>
</dbReference>
<keyword evidence="1" id="KW-0694">RNA-binding</keyword>
<dbReference type="PROSITE" id="PS50006">
    <property type="entry name" value="FHA_DOMAIN"/>
    <property type="match status" value="1"/>
</dbReference>
<evidence type="ECO:0000256" key="1">
    <source>
        <dbReference type="PROSITE-ProRule" id="PRU00182"/>
    </source>
</evidence>
<dbReference type="EMBL" id="NPIA01000008">
    <property type="protein sequence ID" value="OZM56170.1"/>
    <property type="molecule type" value="Genomic_DNA"/>
</dbReference>
<name>A0A263BR35_9BACI</name>
<feature type="domain" description="FHA" evidence="3">
    <location>
        <begin position="122"/>
        <end position="175"/>
    </location>
</feature>
<accession>A0A263BR35</accession>
<reference evidence="5" key="1">
    <citation type="submission" date="2017-08" db="EMBL/GenBank/DDBJ databases">
        <authorList>
            <person name="Huang Z."/>
        </authorList>
    </citation>
    <scope>NUCLEOTIDE SEQUENCE [LARGE SCALE GENOMIC DNA]</scope>
    <source>
        <strain evidence="5">SA5d-4</strain>
    </source>
</reference>
<evidence type="ECO:0000313" key="5">
    <source>
        <dbReference type="Proteomes" id="UP000217083"/>
    </source>
</evidence>
<dbReference type="PROSITE" id="PS50889">
    <property type="entry name" value="S4"/>
    <property type="match status" value="1"/>
</dbReference>
<dbReference type="SUPFAM" id="SSF49879">
    <property type="entry name" value="SMAD/FHA domain"/>
    <property type="match status" value="1"/>
</dbReference>
<organism evidence="4 5">
    <name type="scientific">Lottiidibacillus patelloidae</name>
    <dbReference type="NCBI Taxonomy" id="2670334"/>
    <lineage>
        <taxon>Bacteria</taxon>
        <taxon>Bacillati</taxon>
        <taxon>Bacillota</taxon>
        <taxon>Bacilli</taxon>
        <taxon>Bacillales</taxon>
        <taxon>Bacillaceae</taxon>
        <taxon>Lottiidibacillus</taxon>
    </lineage>
</organism>
<dbReference type="CDD" id="cd00060">
    <property type="entry name" value="FHA"/>
    <property type="match status" value="1"/>
</dbReference>
<protein>
    <recommendedName>
        <fullName evidence="3">FHA domain-containing protein</fullName>
    </recommendedName>
</protein>
<dbReference type="AlphaFoldDB" id="A0A263BR35"/>
<dbReference type="Proteomes" id="UP000217083">
    <property type="component" value="Unassembled WGS sequence"/>
</dbReference>
<evidence type="ECO:0000256" key="2">
    <source>
        <dbReference type="SAM" id="MobiDB-lite"/>
    </source>
</evidence>
<sequence length="206" mass="22466">MKRRGFIMSMVQCASGHFYNPSVNASCPHCQNQSSNHGKTSGITPPQQSSFQSMNAQKTVGQPNVQGAEITGGKPIVRPPSDEGKTVGLFVKKEGIDPVVGWFVCIEGKDRGQDYRIHTEKNTIGRSASNDIQISGDDTISRDNHATVVYDPKKKDFRLLAGGGRGIVYVNDEAVDYSTPLKKGDIIELGESKIMFVPLCGSDFDW</sequence>
<dbReference type="InterPro" id="IPR000253">
    <property type="entry name" value="FHA_dom"/>
</dbReference>
<dbReference type="Pfam" id="PF00498">
    <property type="entry name" value="FHA"/>
    <property type="match status" value="1"/>
</dbReference>
<reference evidence="4 5" key="2">
    <citation type="submission" date="2017-09" db="EMBL/GenBank/DDBJ databases">
        <title>Bacillus patelloidae sp. nov., isolated from the intestinal tract of a marine limpet.</title>
        <authorList>
            <person name="Liu R."/>
            <person name="Dong C."/>
            <person name="Shao Z."/>
        </authorList>
    </citation>
    <scope>NUCLEOTIDE SEQUENCE [LARGE SCALE GENOMIC DNA]</scope>
    <source>
        <strain evidence="4 5">SA5d-4</strain>
    </source>
</reference>
<keyword evidence="5" id="KW-1185">Reference proteome</keyword>
<evidence type="ECO:0000259" key="3">
    <source>
        <dbReference type="PROSITE" id="PS50006"/>
    </source>
</evidence>
<comment type="caution">
    <text evidence="4">The sequence shown here is derived from an EMBL/GenBank/DDBJ whole genome shotgun (WGS) entry which is preliminary data.</text>
</comment>
<evidence type="ECO:0000313" key="4">
    <source>
        <dbReference type="EMBL" id="OZM56170.1"/>
    </source>
</evidence>
<dbReference type="GO" id="GO:0003723">
    <property type="term" value="F:RNA binding"/>
    <property type="evidence" value="ECO:0007669"/>
    <property type="project" value="UniProtKB-KW"/>
</dbReference>